<sequence>MKKQKIVSESMCWSYPIRLKVTSTNDPVLQTSSLQRTRAAKISVDDYLKQFQATVTRKLTELVAELNTSSVHSCLRMIPDALGSRDS</sequence>
<reference evidence="1" key="1">
    <citation type="submission" date="2019-03" db="EMBL/GenBank/DDBJ databases">
        <authorList>
            <person name="Mank J."/>
            <person name="Almeida P."/>
        </authorList>
    </citation>
    <scope>NUCLEOTIDE SEQUENCE</scope>
    <source>
        <strain evidence="1">78183</strain>
    </source>
</reference>
<gene>
    <name evidence="1" type="ORF">SVIM_LOCUS246999</name>
</gene>
<proteinExistence type="predicted"/>
<accession>A0A6N2LK14</accession>
<dbReference type="AlphaFoldDB" id="A0A6N2LK14"/>
<protein>
    <submittedName>
        <fullName evidence="1">Uncharacterized protein</fullName>
    </submittedName>
</protein>
<evidence type="ECO:0000313" key="1">
    <source>
        <dbReference type="EMBL" id="VFU41779.1"/>
    </source>
</evidence>
<organism evidence="1">
    <name type="scientific">Salix viminalis</name>
    <name type="common">Common osier</name>
    <name type="synonym">Basket willow</name>
    <dbReference type="NCBI Taxonomy" id="40686"/>
    <lineage>
        <taxon>Eukaryota</taxon>
        <taxon>Viridiplantae</taxon>
        <taxon>Streptophyta</taxon>
        <taxon>Embryophyta</taxon>
        <taxon>Tracheophyta</taxon>
        <taxon>Spermatophyta</taxon>
        <taxon>Magnoliopsida</taxon>
        <taxon>eudicotyledons</taxon>
        <taxon>Gunneridae</taxon>
        <taxon>Pentapetalae</taxon>
        <taxon>rosids</taxon>
        <taxon>fabids</taxon>
        <taxon>Malpighiales</taxon>
        <taxon>Salicaceae</taxon>
        <taxon>Saliceae</taxon>
        <taxon>Salix</taxon>
    </lineage>
</organism>
<name>A0A6N2LK14_SALVM</name>
<dbReference type="EMBL" id="CAADRP010001568">
    <property type="protein sequence ID" value="VFU41779.1"/>
    <property type="molecule type" value="Genomic_DNA"/>
</dbReference>